<dbReference type="GO" id="GO:0000978">
    <property type="term" value="F:RNA polymerase II cis-regulatory region sequence-specific DNA binding"/>
    <property type="evidence" value="ECO:0007669"/>
    <property type="project" value="TreeGrafter"/>
</dbReference>
<evidence type="ECO:0000313" key="4">
    <source>
        <dbReference type="Proteomes" id="UP000694383"/>
    </source>
</evidence>
<dbReference type="GO" id="GO:0030514">
    <property type="term" value="P:negative regulation of BMP signaling pathway"/>
    <property type="evidence" value="ECO:0007669"/>
    <property type="project" value="TreeGrafter"/>
</dbReference>
<feature type="compositionally biased region" description="Acidic residues" evidence="2">
    <location>
        <begin position="122"/>
        <end position="135"/>
    </location>
</feature>
<feature type="compositionally biased region" description="Low complexity" evidence="2">
    <location>
        <begin position="136"/>
        <end position="156"/>
    </location>
</feature>
<proteinExistence type="predicted"/>
<feature type="compositionally biased region" description="Basic and acidic residues" evidence="2">
    <location>
        <begin position="56"/>
        <end position="72"/>
    </location>
</feature>
<dbReference type="PANTHER" id="PTHR10005">
    <property type="entry name" value="SKI ONCOGENE-RELATED"/>
    <property type="match status" value="1"/>
</dbReference>
<dbReference type="AlphaFoldDB" id="A0A8C8DHZ4"/>
<organism evidence="3 4">
    <name type="scientific">Oryzias sinensis</name>
    <name type="common">Chinese medaka</name>
    <dbReference type="NCBI Taxonomy" id="183150"/>
    <lineage>
        <taxon>Eukaryota</taxon>
        <taxon>Metazoa</taxon>
        <taxon>Chordata</taxon>
        <taxon>Craniata</taxon>
        <taxon>Vertebrata</taxon>
        <taxon>Euteleostomi</taxon>
        <taxon>Actinopterygii</taxon>
        <taxon>Neopterygii</taxon>
        <taxon>Teleostei</taxon>
        <taxon>Neoteleostei</taxon>
        <taxon>Acanthomorphata</taxon>
        <taxon>Ovalentaria</taxon>
        <taxon>Atherinomorphae</taxon>
        <taxon>Beloniformes</taxon>
        <taxon>Adrianichthyidae</taxon>
        <taxon>Oryziinae</taxon>
        <taxon>Oryzias</taxon>
    </lineage>
</organism>
<dbReference type="GO" id="GO:0005667">
    <property type="term" value="C:transcription regulator complex"/>
    <property type="evidence" value="ECO:0007669"/>
    <property type="project" value="TreeGrafter"/>
</dbReference>
<dbReference type="Ensembl" id="ENSOSIT00000007411.1">
    <property type="protein sequence ID" value="ENSOSIP00000006943.1"/>
    <property type="gene ID" value="ENSOSIG00000004636.1"/>
</dbReference>
<name>A0A8C8DHZ4_9TELE</name>
<dbReference type="PANTHER" id="PTHR10005:SF24">
    <property type="entry name" value="SKI ONCOGENE"/>
    <property type="match status" value="1"/>
</dbReference>
<evidence type="ECO:0000256" key="2">
    <source>
        <dbReference type="SAM" id="MobiDB-lite"/>
    </source>
</evidence>
<reference evidence="3" key="2">
    <citation type="submission" date="2025-09" db="UniProtKB">
        <authorList>
            <consortium name="Ensembl"/>
        </authorList>
    </citation>
    <scope>IDENTIFICATION</scope>
</reference>
<dbReference type="GO" id="GO:0005634">
    <property type="term" value="C:nucleus"/>
    <property type="evidence" value="ECO:0007669"/>
    <property type="project" value="TreeGrafter"/>
</dbReference>
<evidence type="ECO:0000313" key="3">
    <source>
        <dbReference type="Ensembl" id="ENSOSIP00000006943.1"/>
    </source>
</evidence>
<dbReference type="GeneTree" id="ENSGT00940000166894"/>
<dbReference type="GO" id="GO:0046332">
    <property type="term" value="F:SMAD binding"/>
    <property type="evidence" value="ECO:0007669"/>
    <property type="project" value="TreeGrafter"/>
</dbReference>
<dbReference type="GO" id="GO:0000122">
    <property type="term" value="P:negative regulation of transcription by RNA polymerase II"/>
    <property type="evidence" value="ECO:0007669"/>
    <property type="project" value="TreeGrafter"/>
</dbReference>
<keyword evidence="1" id="KW-0175">Coiled coil</keyword>
<feature type="region of interest" description="Disordered" evidence="2">
    <location>
        <begin position="1"/>
        <end position="22"/>
    </location>
</feature>
<reference evidence="3" key="1">
    <citation type="submission" date="2025-08" db="UniProtKB">
        <authorList>
            <consortium name="Ensembl"/>
        </authorList>
    </citation>
    <scope>IDENTIFICATION</scope>
</reference>
<evidence type="ECO:0000256" key="1">
    <source>
        <dbReference type="SAM" id="Coils"/>
    </source>
</evidence>
<dbReference type="GO" id="GO:0005737">
    <property type="term" value="C:cytoplasm"/>
    <property type="evidence" value="ECO:0007669"/>
    <property type="project" value="TreeGrafter"/>
</dbReference>
<dbReference type="InterPro" id="IPR023216">
    <property type="entry name" value="Tscrpt_reg_SKI_SnoN"/>
</dbReference>
<feature type="region of interest" description="Disordered" evidence="2">
    <location>
        <begin position="350"/>
        <end position="379"/>
    </location>
</feature>
<feature type="region of interest" description="Disordered" evidence="2">
    <location>
        <begin position="36"/>
        <end position="178"/>
    </location>
</feature>
<feature type="coiled-coil region" evidence="1">
    <location>
        <begin position="208"/>
        <end position="346"/>
    </location>
</feature>
<feature type="compositionally biased region" description="Polar residues" evidence="2">
    <location>
        <begin position="362"/>
        <end position="379"/>
    </location>
</feature>
<dbReference type="GO" id="GO:0000981">
    <property type="term" value="F:DNA-binding transcription factor activity, RNA polymerase II-specific"/>
    <property type="evidence" value="ECO:0007669"/>
    <property type="project" value="TreeGrafter"/>
</dbReference>
<keyword evidence="4" id="KW-1185">Reference proteome</keyword>
<accession>A0A8C8DHZ4</accession>
<dbReference type="Proteomes" id="UP000694383">
    <property type="component" value="Unplaced"/>
</dbReference>
<dbReference type="GO" id="GO:0030512">
    <property type="term" value="P:negative regulation of transforming growth factor beta receptor signaling pathway"/>
    <property type="evidence" value="ECO:0007669"/>
    <property type="project" value="TreeGrafter"/>
</dbReference>
<protein>
    <submittedName>
        <fullName evidence="3">V-ski avian sarcoma viral oncogene homolog b</fullName>
    </submittedName>
</protein>
<sequence length="379" mass="42476">FSLHKDIGTEPFLSSLSDGDRKPHWLQSLSKSAQKDLKQVQLKQRPSAFRPWSPKVVEKEKPATQSDRDKYEPPAAPVGGLLHLKDSHAPVRGPAAKSIHNNDTQPPAKPSHSVSTDRADNIDTDGEIDVDDCDESPVPASSVSSPPSTCNSGSQSLSPQNVARAPDRASWLPGSLSPEMDTMKQMLYGGLETNEAREKVLQEIVRMRVKQEEKLAAALQAKRSLQQELEFVRVAKKGRLRDAIEAKRNLRKEIERLRVDFERKIREAEDSCGRLKRELEKETKLRVCDKGCEAESLQIKYSSQIEELHVQLQQAEADREQLRQELQLEREARQNLECVVKTLQTQLALKAHSSPPGDCKDTNTLTNKQGHSTQPRNGP</sequence>